<organism evidence="1 2">
    <name type="scientific">Cuscuta australis</name>
    <dbReference type="NCBI Taxonomy" id="267555"/>
    <lineage>
        <taxon>Eukaryota</taxon>
        <taxon>Viridiplantae</taxon>
        <taxon>Streptophyta</taxon>
        <taxon>Embryophyta</taxon>
        <taxon>Tracheophyta</taxon>
        <taxon>Spermatophyta</taxon>
        <taxon>Magnoliopsida</taxon>
        <taxon>eudicotyledons</taxon>
        <taxon>Gunneridae</taxon>
        <taxon>Pentapetalae</taxon>
        <taxon>asterids</taxon>
        <taxon>lamiids</taxon>
        <taxon>Solanales</taxon>
        <taxon>Convolvulaceae</taxon>
        <taxon>Cuscuteae</taxon>
        <taxon>Cuscuta</taxon>
        <taxon>Cuscuta subgen. Grammica</taxon>
        <taxon>Cuscuta sect. Cleistogrammica</taxon>
    </lineage>
</organism>
<name>A0A328E4M1_9ASTE</name>
<dbReference type="EMBL" id="NQVE01000034">
    <property type="protein sequence ID" value="RAL52450.1"/>
    <property type="molecule type" value="Genomic_DNA"/>
</dbReference>
<proteinExistence type="predicted"/>
<evidence type="ECO:0000313" key="2">
    <source>
        <dbReference type="Proteomes" id="UP000249390"/>
    </source>
</evidence>
<comment type="caution">
    <text evidence="1">The sequence shown here is derived from an EMBL/GenBank/DDBJ whole genome shotgun (WGS) entry which is preliminary data.</text>
</comment>
<accession>A0A328E4M1</accession>
<gene>
    <name evidence="1" type="ORF">DM860_007307</name>
</gene>
<reference evidence="1 2" key="1">
    <citation type="submission" date="2018-06" db="EMBL/GenBank/DDBJ databases">
        <title>The Genome of Cuscuta australis (Dodder) Provides Insight into the Evolution of Plant Parasitism.</title>
        <authorList>
            <person name="Liu H."/>
        </authorList>
    </citation>
    <scope>NUCLEOTIDE SEQUENCE [LARGE SCALE GENOMIC DNA]</scope>
    <source>
        <strain evidence="2">cv. Yunnan</strain>
        <tissue evidence="1">Vines</tissue>
    </source>
</reference>
<protein>
    <submittedName>
        <fullName evidence="1">Uncharacterized protein</fullName>
    </submittedName>
</protein>
<evidence type="ECO:0000313" key="1">
    <source>
        <dbReference type="EMBL" id="RAL52450.1"/>
    </source>
</evidence>
<dbReference type="Proteomes" id="UP000249390">
    <property type="component" value="Unassembled WGS sequence"/>
</dbReference>
<dbReference type="AlphaFoldDB" id="A0A328E4M1"/>
<keyword evidence="2" id="KW-1185">Reference proteome</keyword>
<sequence>MDLDLFTLISSILPLSGNPGKNSDHFEFGLSSVLPPILLCTDFVMHLRHLFQMDTDLFAGFSWLLDQQVNQTKGQLRVVSACSSKCCYKGDFEQAMEKAWTCRGRGETGPLNMVCNGTFLFLYGFTGYCYSHWCEEILQAMVFGAISFSKGANCSNHPFFFV</sequence>